<evidence type="ECO:0000256" key="1">
    <source>
        <dbReference type="ARBA" id="ARBA00022714"/>
    </source>
</evidence>
<dbReference type="SUPFAM" id="SSF55961">
    <property type="entry name" value="Bet v1-like"/>
    <property type="match status" value="1"/>
</dbReference>
<dbReference type="Gene3D" id="3.90.380.10">
    <property type="entry name" value="Naphthalene 1,2-dioxygenase Alpha Subunit, Chain A, domain 1"/>
    <property type="match status" value="1"/>
</dbReference>
<gene>
    <name evidence="7" type="ORF">GJV26_11185</name>
</gene>
<dbReference type="EMBL" id="WNWM01000002">
    <property type="protein sequence ID" value="MUI13019.1"/>
    <property type="molecule type" value="Genomic_DNA"/>
</dbReference>
<dbReference type="AlphaFoldDB" id="A0A6I3X859"/>
<dbReference type="OrthoDB" id="9769355at2"/>
<evidence type="ECO:0000256" key="3">
    <source>
        <dbReference type="ARBA" id="ARBA00023002"/>
    </source>
</evidence>
<dbReference type="Pfam" id="PF19112">
    <property type="entry name" value="VanA_C"/>
    <property type="match status" value="1"/>
</dbReference>
<keyword evidence="4" id="KW-0408">Iron</keyword>
<name>A0A6I3X859_9BURK</name>
<dbReference type="GO" id="GO:0016491">
    <property type="term" value="F:oxidoreductase activity"/>
    <property type="evidence" value="ECO:0007669"/>
    <property type="project" value="UniProtKB-KW"/>
</dbReference>
<dbReference type="InterPro" id="IPR017941">
    <property type="entry name" value="Rieske_2Fe-2S"/>
</dbReference>
<dbReference type="InterPro" id="IPR036922">
    <property type="entry name" value="Rieske_2Fe-2S_sf"/>
</dbReference>
<dbReference type="InterPro" id="IPR044043">
    <property type="entry name" value="VanA_C_cat"/>
</dbReference>
<comment type="caution">
    <text evidence="7">The sequence shown here is derived from an EMBL/GenBank/DDBJ whole genome shotgun (WGS) entry which is preliminary data.</text>
</comment>
<keyword evidence="3" id="KW-0560">Oxidoreductase</keyword>
<dbReference type="PANTHER" id="PTHR21266:SF60">
    <property type="entry name" value="3-KETOSTEROID-9-ALPHA-MONOOXYGENASE, OXYGENASE COMPONENT"/>
    <property type="match status" value="1"/>
</dbReference>
<dbReference type="Pfam" id="PF00355">
    <property type="entry name" value="Rieske"/>
    <property type="match status" value="1"/>
</dbReference>
<dbReference type="PROSITE" id="PS51296">
    <property type="entry name" value="RIESKE"/>
    <property type="match status" value="1"/>
</dbReference>
<proteinExistence type="predicted"/>
<accession>A0A6I3X859</accession>
<keyword evidence="1" id="KW-0001">2Fe-2S</keyword>
<protein>
    <submittedName>
        <fullName evidence="7">Rieske 2Fe-2S domain-containing protein</fullName>
    </submittedName>
</protein>
<keyword evidence="8" id="KW-1185">Reference proteome</keyword>
<dbReference type="Gene3D" id="2.102.10.10">
    <property type="entry name" value="Rieske [2Fe-2S] iron-sulphur domain"/>
    <property type="match status" value="1"/>
</dbReference>
<evidence type="ECO:0000256" key="5">
    <source>
        <dbReference type="ARBA" id="ARBA00023014"/>
    </source>
</evidence>
<dbReference type="Proteomes" id="UP000431684">
    <property type="component" value="Unassembled WGS sequence"/>
</dbReference>
<dbReference type="PANTHER" id="PTHR21266">
    <property type="entry name" value="IRON-SULFUR DOMAIN CONTAINING PROTEIN"/>
    <property type="match status" value="1"/>
</dbReference>
<dbReference type="InterPro" id="IPR050584">
    <property type="entry name" value="Cholesterol_7-desaturase"/>
</dbReference>
<dbReference type="RefSeq" id="WP_155708887.1">
    <property type="nucleotide sequence ID" value="NZ_BMWU01000009.1"/>
</dbReference>
<evidence type="ECO:0000256" key="2">
    <source>
        <dbReference type="ARBA" id="ARBA00022723"/>
    </source>
</evidence>
<keyword evidence="5" id="KW-0411">Iron-sulfur</keyword>
<sequence length="346" mass="37966">MDWPVAIRRHWFVAARSDRLRARPLAVTVLGVPLVVGRMPAGGVFAFEDRCPHRQVPLSCGRITAQGLQCPYHGWTFGGDGRCTAVPGLAPDTAAPAVSARTVACQEHDGLVWVRLAAPAGADPARPALADTPPASMIAGLAGGSSLQWQACWKAPVLDALENFLDPLHTHAVHPGLVRRDGRRRPVAAAVRTTDEGFRIDYRGQEEQSGWLYRLFESPRVSECAVFAGAASARLEYRYRNGSAVDITLHFTPAAPDETHVFANVAVAGRRAPRWALRLFVQPLLARVARQDQRIVELQAANRRRFGDSAAVSTRLDLARPYLAALWQPGTQFCRETFERDVVLYL</sequence>
<evidence type="ECO:0000313" key="7">
    <source>
        <dbReference type="EMBL" id="MUI13019.1"/>
    </source>
</evidence>
<keyword evidence="2" id="KW-0479">Metal-binding</keyword>
<evidence type="ECO:0000259" key="6">
    <source>
        <dbReference type="PROSITE" id="PS51296"/>
    </source>
</evidence>
<dbReference type="SUPFAM" id="SSF50022">
    <property type="entry name" value="ISP domain"/>
    <property type="match status" value="1"/>
</dbReference>
<reference evidence="7 8" key="1">
    <citation type="submission" date="2019-11" db="EMBL/GenBank/DDBJ databases">
        <title>Draft Genome Sequences of Six Type Strains of the Genus Massilia.</title>
        <authorList>
            <person name="Miess H."/>
            <person name="Frediansyah A."/>
            <person name="Goeker M."/>
            <person name="Gross H."/>
        </authorList>
    </citation>
    <scope>NUCLEOTIDE SEQUENCE [LARGE SCALE GENOMIC DNA]</scope>
    <source>
        <strain evidence="7 8">DSM 17513</strain>
    </source>
</reference>
<dbReference type="CDD" id="cd03469">
    <property type="entry name" value="Rieske_RO_Alpha_N"/>
    <property type="match status" value="1"/>
</dbReference>
<organism evidence="7 8">
    <name type="scientific">Pseudoduganella dura</name>
    <dbReference type="NCBI Taxonomy" id="321982"/>
    <lineage>
        <taxon>Bacteria</taxon>
        <taxon>Pseudomonadati</taxon>
        <taxon>Pseudomonadota</taxon>
        <taxon>Betaproteobacteria</taxon>
        <taxon>Burkholderiales</taxon>
        <taxon>Oxalobacteraceae</taxon>
        <taxon>Telluria group</taxon>
        <taxon>Pseudoduganella</taxon>
    </lineage>
</organism>
<dbReference type="GO" id="GO:0051537">
    <property type="term" value="F:2 iron, 2 sulfur cluster binding"/>
    <property type="evidence" value="ECO:0007669"/>
    <property type="project" value="UniProtKB-KW"/>
</dbReference>
<evidence type="ECO:0000256" key="4">
    <source>
        <dbReference type="ARBA" id="ARBA00023004"/>
    </source>
</evidence>
<evidence type="ECO:0000313" key="8">
    <source>
        <dbReference type="Proteomes" id="UP000431684"/>
    </source>
</evidence>
<feature type="domain" description="Rieske" evidence="6">
    <location>
        <begin position="11"/>
        <end position="114"/>
    </location>
</feature>
<dbReference type="GO" id="GO:0046872">
    <property type="term" value="F:metal ion binding"/>
    <property type="evidence" value="ECO:0007669"/>
    <property type="project" value="UniProtKB-KW"/>
</dbReference>